<proteinExistence type="predicted"/>
<reference evidence="3" key="1">
    <citation type="journal article" date="2015" name="Nat. Plants">
        <title>Genome expansion of Arabis alpina linked with retrotransposition and reduced symmetric DNA methylation.</title>
        <authorList>
            <person name="Willing E.M."/>
            <person name="Rawat V."/>
            <person name="Mandakova T."/>
            <person name="Maumus F."/>
            <person name="James G.V."/>
            <person name="Nordstroem K.J."/>
            <person name="Becker C."/>
            <person name="Warthmann N."/>
            <person name="Chica C."/>
            <person name="Szarzynska B."/>
            <person name="Zytnicki M."/>
            <person name="Albani M.C."/>
            <person name="Kiefer C."/>
            <person name="Bergonzi S."/>
            <person name="Castaings L."/>
            <person name="Mateos J.L."/>
            <person name="Berns M.C."/>
            <person name="Bujdoso N."/>
            <person name="Piofczyk T."/>
            <person name="de Lorenzo L."/>
            <person name="Barrero-Sicilia C."/>
            <person name="Mateos I."/>
            <person name="Piednoel M."/>
            <person name="Hagmann J."/>
            <person name="Chen-Min-Tao R."/>
            <person name="Iglesias-Fernandez R."/>
            <person name="Schuster S.C."/>
            <person name="Alonso-Blanco C."/>
            <person name="Roudier F."/>
            <person name="Carbonero P."/>
            <person name="Paz-Ares J."/>
            <person name="Davis S.J."/>
            <person name="Pecinka A."/>
            <person name="Quesneville H."/>
            <person name="Colot V."/>
            <person name="Lysak M.A."/>
            <person name="Weigel D."/>
            <person name="Coupland G."/>
            <person name="Schneeberger K."/>
        </authorList>
    </citation>
    <scope>NUCLEOTIDE SEQUENCE [LARGE SCALE GENOMIC DNA]</scope>
    <source>
        <strain evidence="3">cv. Pajares</strain>
    </source>
</reference>
<dbReference type="Gramene" id="KFK41976">
    <property type="protein sequence ID" value="KFK41976"/>
    <property type="gene ID" value="AALP_AA2G196300"/>
</dbReference>
<evidence type="ECO:0000313" key="3">
    <source>
        <dbReference type="Proteomes" id="UP000029120"/>
    </source>
</evidence>
<dbReference type="AlphaFoldDB" id="A0A087HIM4"/>
<accession>A0A087HIM4</accession>
<sequence length="50" mass="5821">MHTHLRESQEGTTIDLFPSLKKINLRWKEPPRPNDGYSKQDQIQSLGEIS</sequence>
<evidence type="ECO:0000313" key="2">
    <source>
        <dbReference type="EMBL" id="KFK41976.1"/>
    </source>
</evidence>
<gene>
    <name evidence="2" type="ordered locus">AALP_Aa2g196300</name>
</gene>
<protein>
    <submittedName>
        <fullName evidence="2">Uncharacterized protein</fullName>
    </submittedName>
</protein>
<name>A0A087HIM4_ARAAL</name>
<dbReference type="Proteomes" id="UP000029120">
    <property type="component" value="Chromosome 2"/>
</dbReference>
<keyword evidence="3" id="KW-1185">Reference proteome</keyword>
<feature type="compositionally biased region" description="Polar residues" evidence="1">
    <location>
        <begin position="37"/>
        <end position="50"/>
    </location>
</feature>
<dbReference type="EMBL" id="CM002870">
    <property type="protein sequence ID" value="KFK41976.1"/>
    <property type="molecule type" value="Genomic_DNA"/>
</dbReference>
<organism evidence="2 3">
    <name type="scientific">Arabis alpina</name>
    <name type="common">Alpine rock-cress</name>
    <dbReference type="NCBI Taxonomy" id="50452"/>
    <lineage>
        <taxon>Eukaryota</taxon>
        <taxon>Viridiplantae</taxon>
        <taxon>Streptophyta</taxon>
        <taxon>Embryophyta</taxon>
        <taxon>Tracheophyta</taxon>
        <taxon>Spermatophyta</taxon>
        <taxon>Magnoliopsida</taxon>
        <taxon>eudicotyledons</taxon>
        <taxon>Gunneridae</taxon>
        <taxon>Pentapetalae</taxon>
        <taxon>rosids</taxon>
        <taxon>malvids</taxon>
        <taxon>Brassicales</taxon>
        <taxon>Brassicaceae</taxon>
        <taxon>Arabideae</taxon>
        <taxon>Arabis</taxon>
    </lineage>
</organism>
<feature type="region of interest" description="Disordered" evidence="1">
    <location>
        <begin position="26"/>
        <end position="50"/>
    </location>
</feature>
<evidence type="ECO:0000256" key="1">
    <source>
        <dbReference type="SAM" id="MobiDB-lite"/>
    </source>
</evidence>